<reference evidence="2" key="1">
    <citation type="submission" date="2023-10" db="EMBL/GenBank/DDBJ databases">
        <title>Genome assembly of Pristionchus species.</title>
        <authorList>
            <person name="Yoshida K."/>
            <person name="Sommer R.J."/>
        </authorList>
    </citation>
    <scope>NUCLEOTIDE SEQUENCE</scope>
    <source>
        <strain evidence="2">RS5133</strain>
    </source>
</reference>
<dbReference type="Proteomes" id="UP001432322">
    <property type="component" value="Unassembled WGS sequence"/>
</dbReference>
<evidence type="ECO:0000313" key="2">
    <source>
        <dbReference type="EMBL" id="GMT26031.1"/>
    </source>
</evidence>
<protein>
    <recommendedName>
        <fullName evidence="4">Homeobox domain-containing protein</fullName>
    </recommendedName>
</protein>
<feature type="compositionally biased region" description="Low complexity" evidence="1">
    <location>
        <begin position="69"/>
        <end position="88"/>
    </location>
</feature>
<sequence>MADASDKSFAIIRVPPNKRVHLFSLLVENGYSEVAFTSDLAGTAAKWDPPVTTATAASSSSVKEDPARVSSSSAAAATATAAAVSTSGQPPPTTPQHSSRGTANEDIYSTPPSNSNPTDLLQSMIDHSAEEDNKLQYAPPPYCIMPNGAIMQAPCSLGQPIILAGPPIDMTGRLIPGGGAAQFDFSGAGSSQQSNRSLHYSGSDGMGRKMPFVERMKGWQRKMLAETLVNGLPSGAELAELCARCQVTETQAVRFFRKRKLGFGVGEGGYQMEDDGDGMRADSPDLPAYQPKTEGLE</sequence>
<feature type="compositionally biased region" description="Polar residues" evidence="1">
    <location>
        <begin position="188"/>
        <end position="200"/>
    </location>
</feature>
<feature type="region of interest" description="Disordered" evidence="1">
    <location>
        <begin position="54"/>
        <end position="120"/>
    </location>
</feature>
<name>A0AAV5W5H0_9BILA</name>
<feature type="compositionally biased region" description="Polar residues" evidence="1">
    <location>
        <begin position="110"/>
        <end position="120"/>
    </location>
</feature>
<feature type="region of interest" description="Disordered" evidence="1">
    <location>
        <begin position="185"/>
        <end position="205"/>
    </location>
</feature>
<gene>
    <name evidence="2" type="ORF">PFISCL1PPCAC_17328</name>
</gene>
<dbReference type="AlphaFoldDB" id="A0AAV5W5H0"/>
<organism evidence="2 3">
    <name type="scientific">Pristionchus fissidentatus</name>
    <dbReference type="NCBI Taxonomy" id="1538716"/>
    <lineage>
        <taxon>Eukaryota</taxon>
        <taxon>Metazoa</taxon>
        <taxon>Ecdysozoa</taxon>
        <taxon>Nematoda</taxon>
        <taxon>Chromadorea</taxon>
        <taxon>Rhabditida</taxon>
        <taxon>Rhabditina</taxon>
        <taxon>Diplogasteromorpha</taxon>
        <taxon>Diplogasteroidea</taxon>
        <taxon>Neodiplogasteridae</taxon>
        <taxon>Pristionchus</taxon>
    </lineage>
</organism>
<accession>A0AAV5W5H0</accession>
<comment type="caution">
    <text evidence="2">The sequence shown here is derived from an EMBL/GenBank/DDBJ whole genome shotgun (WGS) entry which is preliminary data.</text>
</comment>
<feature type="region of interest" description="Disordered" evidence="1">
    <location>
        <begin position="270"/>
        <end position="297"/>
    </location>
</feature>
<dbReference type="EMBL" id="BTSY01000004">
    <property type="protein sequence ID" value="GMT26031.1"/>
    <property type="molecule type" value="Genomic_DNA"/>
</dbReference>
<proteinExistence type="predicted"/>
<evidence type="ECO:0008006" key="4">
    <source>
        <dbReference type="Google" id="ProtNLM"/>
    </source>
</evidence>
<evidence type="ECO:0000313" key="3">
    <source>
        <dbReference type="Proteomes" id="UP001432322"/>
    </source>
</evidence>
<evidence type="ECO:0000256" key="1">
    <source>
        <dbReference type="SAM" id="MobiDB-lite"/>
    </source>
</evidence>
<keyword evidence="3" id="KW-1185">Reference proteome</keyword>